<protein>
    <recommendedName>
        <fullName evidence="2">TadE-like domain-containing protein</fullName>
    </recommendedName>
</protein>
<keyword evidence="1" id="KW-0472">Membrane</keyword>
<evidence type="ECO:0000313" key="4">
    <source>
        <dbReference type="Proteomes" id="UP000019140"/>
    </source>
</evidence>
<dbReference type="HOGENOM" id="CLU_1812249_0_0_7"/>
<evidence type="ECO:0000256" key="1">
    <source>
        <dbReference type="SAM" id="Phobius"/>
    </source>
</evidence>
<reference evidence="3 4" key="1">
    <citation type="journal article" date="2014" name="Nature">
        <title>An environmental bacterial taxon with a large and distinct metabolic repertoire.</title>
        <authorList>
            <person name="Wilson M.C."/>
            <person name="Mori T."/>
            <person name="Ruckert C."/>
            <person name="Uria A.R."/>
            <person name="Helf M.J."/>
            <person name="Takada K."/>
            <person name="Gernert C."/>
            <person name="Steffens U.A."/>
            <person name="Heycke N."/>
            <person name="Schmitt S."/>
            <person name="Rinke C."/>
            <person name="Helfrich E.J."/>
            <person name="Brachmann A.O."/>
            <person name="Gurgui C."/>
            <person name="Wakimoto T."/>
            <person name="Kracht M."/>
            <person name="Crusemann M."/>
            <person name="Hentschel U."/>
            <person name="Abe I."/>
            <person name="Matsunaga S."/>
            <person name="Kalinowski J."/>
            <person name="Takeyama H."/>
            <person name="Piel J."/>
        </authorList>
    </citation>
    <scope>NUCLEOTIDE SEQUENCE [LARGE SCALE GENOMIC DNA]</scope>
    <source>
        <strain evidence="4">TSY2</strain>
    </source>
</reference>
<name>W4MAQ2_9BACT</name>
<dbReference type="Proteomes" id="UP000019140">
    <property type="component" value="Unassembled WGS sequence"/>
</dbReference>
<feature type="transmembrane region" description="Helical" evidence="1">
    <location>
        <begin position="12"/>
        <end position="40"/>
    </location>
</feature>
<comment type="caution">
    <text evidence="3">The sequence shown here is derived from an EMBL/GenBank/DDBJ whole genome shotgun (WGS) entry which is preliminary data.</text>
</comment>
<dbReference type="Pfam" id="PF07811">
    <property type="entry name" value="TadE"/>
    <property type="match status" value="1"/>
</dbReference>
<keyword evidence="1" id="KW-1133">Transmembrane helix</keyword>
<organism evidence="3 4">
    <name type="scientific">Candidatus Entotheonella gemina</name>
    <dbReference type="NCBI Taxonomy" id="1429439"/>
    <lineage>
        <taxon>Bacteria</taxon>
        <taxon>Pseudomonadati</taxon>
        <taxon>Nitrospinota/Tectimicrobiota group</taxon>
        <taxon>Candidatus Tectimicrobiota</taxon>
        <taxon>Candidatus Entotheonellia</taxon>
        <taxon>Candidatus Entotheonellales</taxon>
        <taxon>Candidatus Entotheonellaceae</taxon>
        <taxon>Candidatus Entotheonella</taxon>
    </lineage>
</organism>
<evidence type="ECO:0000313" key="3">
    <source>
        <dbReference type="EMBL" id="ETX06722.1"/>
    </source>
</evidence>
<keyword evidence="4" id="KW-1185">Reference proteome</keyword>
<feature type="domain" description="TadE-like" evidence="2">
    <location>
        <begin position="11"/>
        <end position="53"/>
    </location>
</feature>
<gene>
    <name evidence="3" type="ORF">ETSY2_15450</name>
</gene>
<dbReference type="InterPro" id="IPR012495">
    <property type="entry name" value="TadE-like_dom"/>
</dbReference>
<dbReference type="AlphaFoldDB" id="W4MAQ2"/>
<accession>W4MAQ2</accession>
<keyword evidence="1" id="KW-0812">Transmembrane</keyword>
<evidence type="ECO:0000259" key="2">
    <source>
        <dbReference type="Pfam" id="PF07811"/>
    </source>
</evidence>
<dbReference type="EMBL" id="AZHX01000624">
    <property type="protein sequence ID" value="ETX06722.1"/>
    <property type="molecule type" value="Genomic_DNA"/>
</dbReference>
<proteinExistence type="predicted"/>
<sequence length="142" mass="16027">MFKRRFYSRKGIAAIEFAIILPFLLAFLGSVIDFGVAFFVSHTVQNAAREGARLGITIRQGELSTLDAVVRERVNGRLPPVALFDTFRSGISHRLTDCPNSELEVTVQGTSTYFFLQAVPFLRLDTLNITRKVKMRYEHCPS</sequence>